<dbReference type="SUPFAM" id="SSF50978">
    <property type="entry name" value="WD40 repeat-like"/>
    <property type="match status" value="1"/>
</dbReference>
<protein>
    <recommendedName>
        <fullName evidence="2">Transducin/WD40 repeat-like superfamily protein</fullName>
    </recommendedName>
</protein>
<reference evidence="1" key="1">
    <citation type="journal article" date="1998" name="DNA Res.">
        <title>Structural analysis of Arabidopsis thaliana chromosome 5. VIII. Sequence features of the regions of 1,081,958 bp covered by seventeen physically assigned P1 and TAC clones.</title>
        <authorList>
            <person name="Asamizu E."/>
            <person name="Sato S."/>
            <person name="Kaneko T."/>
            <person name="Nakamura Y."/>
            <person name="Kotani H."/>
            <person name="Miyajima N."/>
            <person name="Tabata S."/>
        </authorList>
    </citation>
    <scope>NUCLEOTIDE SEQUENCE [LARGE SCALE GENOMIC DNA]</scope>
</reference>
<dbReference type="InterPro" id="IPR015943">
    <property type="entry name" value="WD40/YVTN_repeat-like_dom_sf"/>
</dbReference>
<accession>Q9FIR3</accession>
<reference key="2">
    <citation type="journal article" date="2000" name="Nature">
        <title>Sequence and analysis of chromosome 5 of the plant Arabidopsis thaliana.</title>
        <authorList>
            <consortium name="Kazusa DNA Research Institute"/>
            <consortium name="Cold Spring Harbor and Washington University in St Louis Sequencing Consortium"/>
            <consortium name="European Union Arabidopsis Genome Sequencing Consortium"/>
            <person name="Tabata S."/>
            <person name="Kaneko T."/>
            <person name="Nakamura Y."/>
            <person name="Kotani H."/>
            <person name="Kato T."/>
            <person name="Asamizu E."/>
            <person name="Miyajima N."/>
            <person name="Sasamoto S."/>
            <person name="Kimura T."/>
            <person name="Hosouchi T."/>
            <person name="Kawashima K."/>
            <person name="Kohara M."/>
            <person name="Matsumoto M."/>
            <person name="Matsuno A."/>
            <person name="Muraki A."/>
            <person name="Nakayama S."/>
            <person name="Nakazaki N."/>
            <person name="Naruo K."/>
            <person name="Okumura S."/>
            <person name="Shinpo S."/>
            <person name="Takeuchi C."/>
            <person name="Wada T."/>
            <person name="Watanabe A."/>
            <person name="Yamada M."/>
            <person name="Yasuda M."/>
            <person name="Sato S."/>
            <person name="de la Bastide M."/>
            <person name="Huang E."/>
            <person name="Spiegel L."/>
            <person name="Gnoj L."/>
            <person name="O'Shaughnessy A."/>
            <person name="Preston R."/>
            <person name="Habermann K."/>
            <person name="Murray J."/>
            <person name="Johnson D."/>
            <person name="Rohlfing T."/>
            <person name="Nelson J."/>
            <person name="Stoneking T."/>
            <person name="Pepin K."/>
            <person name="Spieth J."/>
            <person name="Sekhon M."/>
            <person name="Armstrong J."/>
            <person name="Becker M."/>
            <person name="Belter E."/>
            <person name="Cordum H."/>
            <person name="Cordes M."/>
            <person name="Courtney L."/>
            <person name="Courtney W."/>
            <person name="Dante M."/>
            <person name="Du H."/>
            <person name="Edwards J."/>
            <person name="Fryman J."/>
            <person name="Haakensen B."/>
            <person name="Lamar E."/>
            <person name="Latreille P."/>
            <person name="Leonard S."/>
            <person name="Meyer R."/>
            <person name="Mulvaney E."/>
            <person name="Ozersky P."/>
            <person name="Riley A."/>
            <person name="Strowmatt C."/>
            <person name="Wagner-McPherson C."/>
            <person name="Wollam A."/>
            <person name="Yoakum M."/>
            <person name="Bell M."/>
            <person name="Dedhia N."/>
            <person name="Parnell L."/>
            <person name="Shah R."/>
            <person name="Rodriguez M."/>
            <person name="See L.H."/>
            <person name="Vil D."/>
            <person name="Baker J."/>
            <person name="Kirchoff K."/>
            <person name="Toth K."/>
            <person name="King L."/>
            <person name="Bahret A."/>
            <person name="Miller B."/>
            <person name="Marra M."/>
            <person name="Martienssen R."/>
            <person name="McCombie W.R."/>
            <person name="Wilson R.K."/>
            <person name="Murphy G."/>
            <person name="Bancroft I."/>
            <person name="Volckaert G."/>
            <person name="Wambutt R."/>
            <person name="Dusterhoft A."/>
            <person name="Stiekema W."/>
            <person name="Pohl T."/>
            <person name="Entian K.D."/>
            <person name="Terryn N."/>
            <person name="Hartley N."/>
            <person name="Bent E."/>
            <person name="Johnson S."/>
            <person name="Langham S.A."/>
            <person name="McCullagh B."/>
            <person name="Robben J."/>
            <person name="Grymonprez B."/>
            <person name="Zimmermann W."/>
            <person name="Ramsperger U."/>
            <person name="Wedler H."/>
            <person name="Balke K."/>
            <person name="Wedler E."/>
            <person name="Peters S."/>
            <person name="van Staveren M."/>
            <person name="Dirkse W."/>
            <person name="Mooijman P."/>
            <person name="Lankhorst R.K."/>
            <person name="Weitzenegger T."/>
            <person name="Bothe G."/>
            <person name="Rose M."/>
            <person name="Hauf J."/>
            <person name="Berneiser S."/>
            <person name="Hempel S."/>
            <person name="Feldpausch M."/>
            <person name="Lamberth S."/>
            <person name="Villarroel R."/>
            <person name="Gielen J."/>
            <person name="Ardiles W."/>
            <person name="Bents O."/>
            <person name="Lemcke K."/>
            <person name="Kolesov G."/>
            <person name="Mayer K."/>
            <person name="Rudd S."/>
            <person name="Schoof H."/>
            <person name="Schueller C."/>
            <person name="Zaccaria P."/>
            <person name="Mewes H.W."/>
            <person name="Bevan M."/>
            <person name="Fransz P."/>
        </authorList>
    </citation>
    <scope>NUCLEOTIDE SEQUENCE [LARGE SCALE GENOMIC DNA]</scope>
    <source>
        <strain>cv. Columbia</strain>
    </source>
</reference>
<proteinExistence type="predicted"/>
<name>Q9FIR3_ARATH</name>
<dbReference type="InterPro" id="IPR053290">
    <property type="entry name" value="TSET_complex_member"/>
</dbReference>
<dbReference type="InterPro" id="IPR036322">
    <property type="entry name" value="WD40_repeat_dom_sf"/>
</dbReference>
<dbReference type="ExpressionAtlas" id="Q9FIR3">
    <property type="expression patterns" value="baseline and differential"/>
</dbReference>
<dbReference type="PANTHER" id="PTHR45521:SF2">
    <property type="entry name" value="TRANSDUCIN_WD40 REPEAT-LIKE SUPERFAMILY PROTEIN"/>
    <property type="match status" value="1"/>
</dbReference>
<dbReference type="EMBL" id="AB016881">
    <property type="protein sequence ID" value="BAB09654.1"/>
    <property type="molecule type" value="Genomic_DNA"/>
</dbReference>
<sequence length="210" mass="22864">MQLQALLVSGGSDGLLVLWSADHGADSRELVPKLSLKAWKDLPDLVTAEAKAPLFLVPAHDGGVVAVELSRVSGSAPQLITIGADKTLAIWDTMTFKELRRIKPVPKLACHSVASWCHPRAPNLDILTCVKDSHIWSIEHPTYSALTRPLCELSSLVPPQVLATHRKLRVISSLLMKSSKSTTYHIISFCLLVVYYINSSCSSLSMSIAL</sequence>
<organism evidence="1">
    <name type="scientific">Arabidopsis thaliana</name>
    <name type="common">Mouse-ear cress</name>
    <dbReference type="NCBI Taxonomy" id="3702"/>
    <lineage>
        <taxon>Eukaryota</taxon>
        <taxon>Viridiplantae</taxon>
        <taxon>Streptophyta</taxon>
        <taxon>Embryophyta</taxon>
        <taxon>Tracheophyta</taxon>
        <taxon>Spermatophyta</taxon>
        <taxon>Magnoliopsida</taxon>
        <taxon>eudicotyledons</taxon>
        <taxon>Gunneridae</taxon>
        <taxon>Pentapetalae</taxon>
        <taxon>rosids</taxon>
        <taxon>malvids</taxon>
        <taxon>Brassicales</taxon>
        <taxon>Brassicaceae</taxon>
        <taxon>Camelineae</taxon>
        <taxon>Arabidopsis</taxon>
    </lineage>
</organism>
<evidence type="ECO:0000313" key="1">
    <source>
        <dbReference type="EMBL" id="BAB09654.1"/>
    </source>
</evidence>
<dbReference type="AlphaFoldDB" id="Q9FIR3"/>
<evidence type="ECO:0008006" key="2">
    <source>
        <dbReference type="Google" id="ProtNLM"/>
    </source>
</evidence>
<dbReference type="PANTHER" id="PTHR45521">
    <property type="entry name" value="TSET COMPLEX MEMBER TSTF"/>
    <property type="match status" value="1"/>
</dbReference>
<dbReference type="Gene3D" id="2.130.10.10">
    <property type="entry name" value="YVTN repeat-like/Quinoprotein amine dehydrogenase"/>
    <property type="match status" value="1"/>
</dbReference>